<feature type="region of interest" description="Disordered" evidence="1">
    <location>
        <begin position="490"/>
        <end position="527"/>
    </location>
</feature>
<gene>
    <name evidence="2" type="ORF">BD311DRAFT_812266</name>
</gene>
<evidence type="ECO:0000256" key="1">
    <source>
        <dbReference type="SAM" id="MobiDB-lite"/>
    </source>
</evidence>
<accession>A0A4Q9M3Y1</accession>
<feature type="region of interest" description="Disordered" evidence="1">
    <location>
        <begin position="444"/>
        <end position="468"/>
    </location>
</feature>
<feature type="region of interest" description="Disordered" evidence="1">
    <location>
        <begin position="261"/>
        <end position="301"/>
    </location>
</feature>
<dbReference type="OrthoDB" id="2758349at2759"/>
<organism evidence="2">
    <name type="scientific">Dichomitus squalens</name>
    <dbReference type="NCBI Taxonomy" id="114155"/>
    <lineage>
        <taxon>Eukaryota</taxon>
        <taxon>Fungi</taxon>
        <taxon>Dikarya</taxon>
        <taxon>Basidiomycota</taxon>
        <taxon>Agaricomycotina</taxon>
        <taxon>Agaricomycetes</taxon>
        <taxon>Polyporales</taxon>
        <taxon>Polyporaceae</taxon>
        <taxon>Dichomitus</taxon>
    </lineage>
</organism>
<dbReference type="AlphaFoldDB" id="A0A4Q9M3Y1"/>
<name>A0A4Q9M3Y1_9APHY</name>
<feature type="compositionally biased region" description="Basic residues" evidence="1">
    <location>
        <begin position="197"/>
        <end position="219"/>
    </location>
</feature>
<reference evidence="2" key="1">
    <citation type="submission" date="2019-01" db="EMBL/GenBank/DDBJ databases">
        <title>Draft genome sequences of three monokaryotic isolates of the white-rot basidiomycete fungus Dichomitus squalens.</title>
        <authorList>
            <consortium name="DOE Joint Genome Institute"/>
            <person name="Lopez S.C."/>
            <person name="Andreopoulos B."/>
            <person name="Pangilinan J."/>
            <person name="Lipzen A."/>
            <person name="Riley R."/>
            <person name="Ahrendt S."/>
            <person name="Ng V."/>
            <person name="Barry K."/>
            <person name="Daum C."/>
            <person name="Grigoriev I.V."/>
            <person name="Hilden K.S."/>
            <person name="Makela M.R."/>
            <person name="de Vries R.P."/>
        </authorList>
    </citation>
    <scope>NUCLEOTIDE SEQUENCE [LARGE SCALE GENOMIC DNA]</scope>
    <source>
        <strain evidence="2">OM18370.1</strain>
    </source>
</reference>
<feature type="region of interest" description="Disordered" evidence="1">
    <location>
        <begin position="142"/>
        <end position="248"/>
    </location>
</feature>
<protein>
    <submittedName>
        <fullName evidence="2">Uncharacterized protein</fullName>
    </submittedName>
</protein>
<feature type="compositionally biased region" description="Polar residues" evidence="1">
    <location>
        <begin position="267"/>
        <end position="277"/>
    </location>
</feature>
<feature type="compositionally biased region" description="Acidic residues" evidence="1">
    <location>
        <begin position="175"/>
        <end position="191"/>
    </location>
</feature>
<proteinExistence type="predicted"/>
<feature type="compositionally biased region" description="Basic and acidic residues" evidence="1">
    <location>
        <begin position="238"/>
        <end position="248"/>
    </location>
</feature>
<dbReference type="EMBL" id="ML143602">
    <property type="protein sequence ID" value="TBU21489.1"/>
    <property type="molecule type" value="Genomic_DNA"/>
</dbReference>
<sequence>MADQWNMPDIPRNARGEPQLDFAFPVKPAAHSQDVPALPAYPNGNENIAPRRNLNLFPQHWPQQPPPPQRTFFQYQGPGIPPIRQPPGALNNPALQATAGAIHGNMDGNLGAALLYGYDGPRQMPVNMAGLYRSTPAGQFGPAMGDTWKGDPAAAWDNEQSRTSRKRNSRKETPEDASEESDSGTESDSSDEDRGKGKARKKVKKKTKKTPARGRKKGKGKGEGGRAKPKSGAGSKSGDNRRDTGVSDDEIARLTDAVKHAAEPRLSQAQLKAANQQREGKGRAELDAEGSDDEGSQGLNDEEKLRAVEWLTTPERYAEIRTSLDRFCVLMAQSLFRERVSAAQIARYWNNNAFKKYKAIRAQLPHTGGGDPDAVHQGGLDAAPTGSSQHQKRLSDVTFKAAGKFSSDTLLEFYNSKLYDLIDAVAHSDSAVQRVHIINSSDPVFESPKKRAAPGAKQEHAGSSSKAEELLEEAFRDLSERSKIAQQLDKERLELEKRREAREEEERAERREMRRQQERREAQAAREVKWNRAIEMSKSDVPELRERGLKLIAQLAEEEEEE</sequence>
<dbReference type="Proteomes" id="UP000292957">
    <property type="component" value="Unassembled WGS sequence"/>
</dbReference>
<evidence type="ECO:0000313" key="2">
    <source>
        <dbReference type="EMBL" id="TBU21489.1"/>
    </source>
</evidence>